<sequence>MEEGLTDHKNIASVTSAVLKNLSSKNIDTLVLGCTHFPFLNDTIRAIVGERMYILDSGEAVARHVQRILANNNALTTSTQSRNHFLTTGDATRVSRIASSLVKTTITFTHVAL</sequence>
<dbReference type="InterPro" id="IPR033134">
    <property type="entry name" value="Asp/Glu_racemase_AS_2"/>
</dbReference>
<dbReference type="AlphaFoldDB" id="A0A1F6AW04"/>
<evidence type="ECO:0000313" key="2">
    <source>
        <dbReference type="Proteomes" id="UP000176409"/>
    </source>
</evidence>
<proteinExistence type="predicted"/>
<comment type="caution">
    <text evidence="1">The sequence shown here is derived from an EMBL/GenBank/DDBJ whole genome shotgun (WGS) entry which is preliminary data.</text>
</comment>
<accession>A0A1F6AW04</accession>
<dbReference type="STRING" id="1798396.A2973_04790"/>
<dbReference type="InterPro" id="IPR001920">
    <property type="entry name" value="Asp/Glu_race"/>
</dbReference>
<organism evidence="1 2">
    <name type="scientific">Candidatus Gottesmanbacteria bacterium RIFCSPLOWO2_01_FULL_49_10</name>
    <dbReference type="NCBI Taxonomy" id="1798396"/>
    <lineage>
        <taxon>Bacteria</taxon>
        <taxon>Candidatus Gottesmaniibacteriota</taxon>
    </lineage>
</organism>
<dbReference type="Gene3D" id="3.40.50.1860">
    <property type="match status" value="2"/>
</dbReference>
<dbReference type="Proteomes" id="UP000176409">
    <property type="component" value="Unassembled WGS sequence"/>
</dbReference>
<gene>
    <name evidence="1" type="ORF">A2973_04790</name>
</gene>
<reference evidence="1 2" key="1">
    <citation type="journal article" date="2016" name="Nat. Commun.">
        <title>Thousands of microbial genomes shed light on interconnected biogeochemical processes in an aquifer system.</title>
        <authorList>
            <person name="Anantharaman K."/>
            <person name="Brown C.T."/>
            <person name="Hug L.A."/>
            <person name="Sharon I."/>
            <person name="Castelle C.J."/>
            <person name="Probst A.J."/>
            <person name="Thomas B.C."/>
            <person name="Singh A."/>
            <person name="Wilkins M.J."/>
            <person name="Karaoz U."/>
            <person name="Brodie E.L."/>
            <person name="Williams K.H."/>
            <person name="Hubbard S.S."/>
            <person name="Banfield J.F."/>
        </authorList>
    </citation>
    <scope>NUCLEOTIDE SEQUENCE [LARGE SCALE GENOMIC DNA]</scope>
</reference>
<dbReference type="PROSITE" id="PS00924">
    <property type="entry name" value="ASP_GLU_RACEMASE_2"/>
    <property type="match status" value="1"/>
</dbReference>
<dbReference type="EMBL" id="MFJZ01000066">
    <property type="protein sequence ID" value="OGG28876.1"/>
    <property type="molecule type" value="Genomic_DNA"/>
</dbReference>
<dbReference type="GO" id="GO:0016855">
    <property type="term" value="F:racemase and epimerase activity, acting on amino acids and derivatives"/>
    <property type="evidence" value="ECO:0007669"/>
    <property type="project" value="InterPro"/>
</dbReference>
<name>A0A1F6AW04_9BACT</name>
<evidence type="ECO:0008006" key="3">
    <source>
        <dbReference type="Google" id="ProtNLM"/>
    </source>
</evidence>
<dbReference type="SUPFAM" id="SSF53681">
    <property type="entry name" value="Aspartate/glutamate racemase"/>
    <property type="match status" value="1"/>
</dbReference>
<protein>
    <recommendedName>
        <fullName evidence="3">Glutamate racemase</fullName>
    </recommendedName>
</protein>
<evidence type="ECO:0000313" key="1">
    <source>
        <dbReference type="EMBL" id="OGG28876.1"/>
    </source>
</evidence>